<gene>
    <name evidence="10" type="ORF">CEN50_04000</name>
</gene>
<dbReference type="GO" id="GO:0003677">
    <property type="term" value="F:DNA binding"/>
    <property type="evidence" value="ECO:0007669"/>
    <property type="project" value="UniProtKB-KW"/>
</dbReference>
<evidence type="ECO:0000256" key="3">
    <source>
        <dbReference type="ARBA" id="ARBA00022723"/>
    </source>
</evidence>
<reference evidence="10 11" key="1">
    <citation type="submission" date="2017-07" db="EMBL/GenBank/DDBJ databases">
        <title>Genomes of Fischerella (Mastigocladus) sp. strains.</title>
        <authorList>
            <person name="Miller S.R."/>
        </authorList>
    </citation>
    <scope>NUCLEOTIDE SEQUENCE [LARGE SCALE GENOMIC DNA]</scope>
    <source>
        <strain evidence="10 11">CCMEE 5268</strain>
    </source>
</reference>
<dbReference type="InterPro" id="IPR001959">
    <property type="entry name" value="Transposase"/>
</dbReference>
<evidence type="ECO:0000256" key="5">
    <source>
        <dbReference type="ARBA" id="ARBA00023125"/>
    </source>
</evidence>
<dbReference type="Pfam" id="PF07282">
    <property type="entry name" value="Cas12f1-like_TNB"/>
    <property type="match status" value="1"/>
</dbReference>
<evidence type="ECO:0000256" key="2">
    <source>
        <dbReference type="ARBA" id="ARBA00022578"/>
    </source>
</evidence>
<feature type="domain" description="Transposase putative helix-turn-helix" evidence="9">
    <location>
        <begin position="154"/>
        <end position="191"/>
    </location>
</feature>
<dbReference type="GO" id="GO:0032196">
    <property type="term" value="P:transposition"/>
    <property type="evidence" value="ECO:0007669"/>
    <property type="project" value="UniProtKB-KW"/>
</dbReference>
<keyword evidence="5" id="KW-0238">DNA-binding</keyword>
<name>A0A2N6KKJ6_9CYAN</name>
<keyword evidence="3" id="KW-0479">Metal-binding</keyword>
<evidence type="ECO:0000259" key="8">
    <source>
        <dbReference type="Pfam" id="PF07282"/>
    </source>
</evidence>
<dbReference type="NCBIfam" id="NF040570">
    <property type="entry name" value="guided_TnpB"/>
    <property type="match status" value="1"/>
</dbReference>
<protein>
    <submittedName>
        <fullName evidence="10">Transposase</fullName>
    </submittedName>
</protein>
<evidence type="ECO:0000256" key="1">
    <source>
        <dbReference type="ARBA" id="ARBA00008761"/>
    </source>
</evidence>
<keyword evidence="6" id="KW-0233">DNA recombination</keyword>
<dbReference type="Proteomes" id="UP000235025">
    <property type="component" value="Unassembled WGS sequence"/>
</dbReference>
<dbReference type="AlphaFoldDB" id="A0A2N6KKJ6"/>
<comment type="similarity">
    <text evidence="1">In the C-terminal section; belongs to the transposase 35 family.</text>
</comment>
<organism evidence="10 11">
    <name type="scientific">Fischerella thermalis CCMEE 5268</name>
    <dbReference type="NCBI Taxonomy" id="2019662"/>
    <lineage>
        <taxon>Bacteria</taxon>
        <taxon>Bacillati</taxon>
        <taxon>Cyanobacteriota</taxon>
        <taxon>Cyanophyceae</taxon>
        <taxon>Nostocales</taxon>
        <taxon>Hapalosiphonaceae</taxon>
        <taxon>Fischerella</taxon>
    </lineage>
</organism>
<keyword evidence="4" id="KW-0862">Zinc</keyword>
<dbReference type="Pfam" id="PF12323">
    <property type="entry name" value="HTH_OrfB_IS605"/>
    <property type="match status" value="1"/>
</dbReference>
<dbReference type="PANTHER" id="PTHR36172:SF1">
    <property type="entry name" value="RESOLVASE-RELATED"/>
    <property type="match status" value="1"/>
</dbReference>
<comment type="caution">
    <text evidence="10">The sequence shown here is derived from an EMBL/GenBank/DDBJ whole genome shotgun (WGS) entry which is preliminary data.</text>
</comment>
<evidence type="ECO:0000256" key="4">
    <source>
        <dbReference type="ARBA" id="ARBA00022833"/>
    </source>
</evidence>
<evidence type="ECO:0000256" key="6">
    <source>
        <dbReference type="ARBA" id="ARBA00023172"/>
    </source>
</evidence>
<evidence type="ECO:0000259" key="7">
    <source>
        <dbReference type="Pfam" id="PF01385"/>
    </source>
</evidence>
<dbReference type="InterPro" id="IPR021027">
    <property type="entry name" value="Transposase_put_HTH"/>
</dbReference>
<accession>A0A2N6KKJ6</accession>
<dbReference type="GO" id="GO:0046872">
    <property type="term" value="F:metal ion binding"/>
    <property type="evidence" value="ECO:0007669"/>
    <property type="project" value="UniProtKB-KW"/>
</dbReference>
<dbReference type="GO" id="GO:0006310">
    <property type="term" value="P:DNA recombination"/>
    <property type="evidence" value="ECO:0007669"/>
    <property type="project" value="UniProtKB-KW"/>
</dbReference>
<evidence type="ECO:0000259" key="9">
    <source>
        <dbReference type="Pfam" id="PF12323"/>
    </source>
</evidence>
<evidence type="ECO:0000313" key="10">
    <source>
        <dbReference type="EMBL" id="PMB00249.1"/>
    </source>
</evidence>
<dbReference type="InterPro" id="IPR051491">
    <property type="entry name" value="Recombinase/Transposase-rel"/>
</dbReference>
<dbReference type="PANTHER" id="PTHR36172">
    <property type="match status" value="1"/>
</dbReference>
<keyword evidence="2" id="KW-0815">Transposition</keyword>
<feature type="domain" description="Cas12f1-like TNB" evidence="8">
    <location>
        <begin position="441"/>
        <end position="506"/>
    </location>
</feature>
<dbReference type="InterPro" id="IPR010095">
    <property type="entry name" value="Cas12f1-like_TNB"/>
</dbReference>
<evidence type="ECO:0000313" key="11">
    <source>
        <dbReference type="Proteomes" id="UP000235025"/>
    </source>
</evidence>
<dbReference type="Pfam" id="PF01385">
    <property type="entry name" value="OrfB_IS605"/>
    <property type="match status" value="1"/>
</dbReference>
<dbReference type="EMBL" id="NMQA01000042">
    <property type="protein sequence ID" value="PMB00249.1"/>
    <property type="molecule type" value="Genomic_DNA"/>
</dbReference>
<proteinExistence type="inferred from homology"/>
<sequence>MGKSKASKTKQDNDCLTSSLTCAVQLELPLFATAESVQLSNETTFVGKSLIRNHSTQKPKSSKISAGESTSSAKDCKPYWTDLCAQINSRLLLPAVSDCAGLDLSLFSTWSSKTVDKSWFKGKLYTVQNQNLPRIFSPSSMSSLVECTDSGNTVKKSRKIRIFLTATQKQRIKQWFGVSRFVYNTTVKLLQDSTIKANWKAIKTDILNGLPDFCKSVPYQIKSIAIKDACKAVSNAKKKFNNGGGISKVKFRSRKDPIQSCYIPKSAVSDKGIYYTILGEATFKEALPQSFGDCRLVKAYGDYYLTIPEEVSRQQSENQGRVVALDPGIRTFITFFSESNFGEIGISANIQIQKLCFRLDKLISKITKAKCKSKRRLKLAATRLRGKIKNLVDELHKKTARFLVDNFDVILLPTFETSRMSKKAKRRIRSKSVRQMLTLSHYRFKQFLKHKAFETNKVVIDVNEAYTSKTVSWTGEIIHNLGGAKFIKSPTDGQVMSRDLNGARGIFLRALVDTPSLCECIC</sequence>
<feature type="domain" description="Probable transposase IS891/IS1136/IS1341" evidence="7">
    <location>
        <begin position="309"/>
        <end position="413"/>
    </location>
</feature>